<evidence type="ECO:0000256" key="1">
    <source>
        <dbReference type="SAM" id="Phobius"/>
    </source>
</evidence>
<evidence type="ECO:0000313" key="3">
    <source>
        <dbReference type="Proteomes" id="UP000759131"/>
    </source>
</evidence>
<feature type="non-terminal residue" evidence="2">
    <location>
        <position position="1"/>
    </location>
</feature>
<dbReference type="EMBL" id="OC882666">
    <property type="protein sequence ID" value="CAD7642855.1"/>
    <property type="molecule type" value="Genomic_DNA"/>
</dbReference>
<feature type="transmembrane region" description="Helical" evidence="1">
    <location>
        <begin position="50"/>
        <end position="68"/>
    </location>
</feature>
<dbReference type="Proteomes" id="UP000759131">
    <property type="component" value="Unassembled WGS sequence"/>
</dbReference>
<keyword evidence="1" id="KW-1133">Transmembrane helix</keyword>
<reference evidence="2" key="1">
    <citation type="submission" date="2020-11" db="EMBL/GenBank/DDBJ databases">
        <authorList>
            <person name="Tran Van P."/>
        </authorList>
    </citation>
    <scope>NUCLEOTIDE SEQUENCE</scope>
</reference>
<accession>A0A7R9LJQ6</accession>
<dbReference type="EMBL" id="CAJPIZ010028091">
    <property type="protein sequence ID" value="CAG2119389.1"/>
    <property type="molecule type" value="Genomic_DNA"/>
</dbReference>
<organism evidence="2">
    <name type="scientific">Medioppia subpectinata</name>
    <dbReference type="NCBI Taxonomy" id="1979941"/>
    <lineage>
        <taxon>Eukaryota</taxon>
        <taxon>Metazoa</taxon>
        <taxon>Ecdysozoa</taxon>
        <taxon>Arthropoda</taxon>
        <taxon>Chelicerata</taxon>
        <taxon>Arachnida</taxon>
        <taxon>Acari</taxon>
        <taxon>Acariformes</taxon>
        <taxon>Sarcoptiformes</taxon>
        <taxon>Oribatida</taxon>
        <taxon>Brachypylina</taxon>
        <taxon>Oppioidea</taxon>
        <taxon>Oppiidae</taxon>
        <taxon>Medioppia</taxon>
    </lineage>
</organism>
<proteinExistence type="predicted"/>
<keyword evidence="1" id="KW-0472">Membrane</keyword>
<evidence type="ECO:0000313" key="2">
    <source>
        <dbReference type="EMBL" id="CAD7642855.1"/>
    </source>
</evidence>
<keyword evidence="3" id="KW-1185">Reference proteome</keyword>
<gene>
    <name evidence="2" type="ORF">OSB1V03_LOCUS19338</name>
</gene>
<dbReference type="AlphaFoldDB" id="A0A7R9LJQ6"/>
<protein>
    <submittedName>
        <fullName evidence="2">Uncharacterized protein</fullName>
    </submittedName>
</protein>
<name>A0A7R9LJQ6_9ACAR</name>
<sequence>MIAIGENGSDLHHADYRHDVLIPYIARTKYTFDETYGPDMEAIIRGRMTIYVLGYQLVTVPVMLWHMSPVMTQFWVGTDNSFLGTVATILSRLYAM</sequence>
<keyword evidence="1" id="KW-0812">Transmembrane</keyword>